<dbReference type="Pfam" id="PF03929">
    <property type="entry name" value="PepSY_TM"/>
    <property type="match status" value="1"/>
</dbReference>
<name>A0ABU5GXQ4_9BACT</name>
<feature type="region of interest" description="Disordered" evidence="1">
    <location>
        <begin position="233"/>
        <end position="252"/>
    </location>
</feature>
<proteinExistence type="predicted"/>
<comment type="caution">
    <text evidence="3">The sequence shown here is derived from an EMBL/GenBank/DDBJ whole genome shotgun (WGS) entry which is preliminary data.</text>
</comment>
<feature type="region of interest" description="Disordered" evidence="1">
    <location>
        <begin position="414"/>
        <end position="437"/>
    </location>
</feature>
<dbReference type="EMBL" id="JAXIVS010000001">
    <property type="protein sequence ID" value="MDY7225479.1"/>
    <property type="molecule type" value="Genomic_DNA"/>
</dbReference>
<evidence type="ECO:0000313" key="4">
    <source>
        <dbReference type="Proteomes" id="UP001291309"/>
    </source>
</evidence>
<feature type="transmembrane region" description="Helical" evidence="2">
    <location>
        <begin position="145"/>
        <end position="166"/>
    </location>
</feature>
<dbReference type="RefSeq" id="WP_321544189.1">
    <property type="nucleotide sequence ID" value="NZ_JAXIVS010000001.1"/>
</dbReference>
<gene>
    <name evidence="3" type="ORF">SYV04_03760</name>
</gene>
<sequence length="437" mass="46774">MKSTFRSILFWMHLVSGLVAGIIIGIMSLTGAALAFAPQLTQWADSDARRVQAPAPDAPRLPIDELVARVRAARPEAQPSGVTVYPDPMSAVQVSTGRDSGVYVNPYTGEVRELGALGLRSFFHVMEEWHRWLGTRDDNRAVGKAITGVCNAAFLFLALSGLYLWWPRKWTRKTLRPVVWFKGGLKGKARDFNWHNVAGFWTMPVLVVLTASGVVMSYKGVSDLIFTLTGNEPPASGGPSAQATVKVPEPPAGATQRSLDALFAEAQKQVPAWESITLRMGGGPRAGGARGPQAGGPGGGPQAGGPGGPGGNEARGGGGRQATNFSVKEQGAWPLFASVQFSLDPFTGQVLRQETFADYNTGRKIRTWLRFLHTGQALGWVGQLVAGVASLAGAFLMWTGFTLSWRRFFRRRSTTGASPEPSTPEPGTTPVQSETSA</sequence>
<protein>
    <submittedName>
        <fullName evidence="3">PepSY-associated TM helix domain-containing protein</fullName>
    </submittedName>
</protein>
<reference evidence="3 4" key="1">
    <citation type="submission" date="2023-12" db="EMBL/GenBank/DDBJ databases">
        <title>the genome sequence of Hyalangium sp. s54d21.</title>
        <authorList>
            <person name="Zhang X."/>
        </authorList>
    </citation>
    <scope>NUCLEOTIDE SEQUENCE [LARGE SCALE GENOMIC DNA]</scope>
    <source>
        <strain evidence="4">s54d21</strain>
    </source>
</reference>
<evidence type="ECO:0000313" key="3">
    <source>
        <dbReference type="EMBL" id="MDY7225479.1"/>
    </source>
</evidence>
<keyword evidence="2" id="KW-1133">Transmembrane helix</keyword>
<keyword evidence="2" id="KW-0472">Membrane</keyword>
<dbReference type="PANTHER" id="PTHR34219">
    <property type="entry name" value="IRON-REGULATED INNER MEMBRANE PROTEIN-RELATED"/>
    <property type="match status" value="1"/>
</dbReference>
<evidence type="ECO:0000256" key="1">
    <source>
        <dbReference type="SAM" id="MobiDB-lite"/>
    </source>
</evidence>
<feature type="compositionally biased region" description="Gly residues" evidence="1">
    <location>
        <begin position="280"/>
        <end position="320"/>
    </location>
</feature>
<feature type="region of interest" description="Disordered" evidence="1">
    <location>
        <begin position="279"/>
        <end position="322"/>
    </location>
</feature>
<dbReference type="PANTHER" id="PTHR34219:SF3">
    <property type="entry name" value="BLL7967 PROTEIN"/>
    <property type="match status" value="1"/>
</dbReference>
<evidence type="ECO:0000256" key="2">
    <source>
        <dbReference type="SAM" id="Phobius"/>
    </source>
</evidence>
<dbReference type="Proteomes" id="UP001291309">
    <property type="component" value="Unassembled WGS sequence"/>
</dbReference>
<keyword evidence="4" id="KW-1185">Reference proteome</keyword>
<feature type="transmembrane region" description="Helical" evidence="2">
    <location>
        <begin position="198"/>
        <end position="218"/>
    </location>
</feature>
<accession>A0ABU5GXQ4</accession>
<keyword evidence="2" id="KW-0812">Transmembrane</keyword>
<feature type="compositionally biased region" description="Low complexity" evidence="1">
    <location>
        <begin position="414"/>
        <end position="430"/>
    </location>
</feature>
<feature type="transmembrane region" description="Helical" evidence="2">
    <location>
        <begin position="377"/>
        <end position="403"/>
    </location>
</feature>
<feature type="transmembrane region" description="Helical" evidence="2">
    <location>
        <begin position="12"/>
        <end position="37"/>
    </location>
</feature>
<organism evidence="3 4">
    <name type="scientific">Hyalangium rubrum</name>
    <dbReference type="NCBI Taxonomy" id="3103134"/>
    <lineage>
        <taxon>Bacteria</taxon>
        <taxon>Pseudomonadati</taxon>
        <taxon>Myxococcota</taxon>
        <taxon>Myxococcia</taxon>
        <taxon>Myxococcales</taxon>
        <taxon>Cystobacterineae</taxon>
        <taxon>Archangiaceae</taxon>
        <taxon>Hyalangium</taxon>
    </lineage>
</organism>
<dbReference type="InterPro" id="IPR005625">
    <property type="entry name" value="PepSY-ass_TM"/>
</dbReference>